<keyword evidence="1" id="KW-0507">mRNA processing</keyword>
<name>A0AAV9Z2R0_9AGAR</name>
<dbReference type="InterPro" id="IPR036875">
    <property type="entry name" value="Znf_CCHC_sf"/>
</dbReference>
<accession>A0AAV9Z2R0</accession>
<feature type="non-terminal residue" evidence="4">
    <location>
        <position position="186"/>
    </location>
</feature>
<keyword evidence="2" id="KW-0479">Metal-binding</keyword>
<protein>
    <recommendedName>
        <fullName evidence="3">CCHC-type domain-containing protein</fullName>
    </recommendedName>
</protein>
<dbReference type="SUPFAM" id="SSF57756">
    <property type="entry name" value="Retrovirus zinc finger-like domains"/>
    <property type="match status" value="1"/>
</dbReference>
<dbReference type="GO" id="GO:0003676">
    <property type="term" value="F:nucleic acid binding"/>
    <property type="evidence" value="ECO:0007669"/>
    <property type="project" value="InterPro"/>
</dbReference>
<keyword evidence="2" id="KW-0862">Zinc</keyword>
<dbReference type="GO" id="GO:0006397">
    <property type="term" value="P:mRNA processing"/>
    <property type="evidence" value="ECO:0007669"/>
    <property type="project" value="UniProtKB-KW"/>
</dbReference>
<dbReference type="Pfam" id="PF14223">
    <property type="entry name" value="Retrotran_gag_2"/>
    <property type="match status" value="1"/>
</dbReference>
<evidence type="ECO:0000313" key="5">
    <source>
        <dbReference type="Proteomes" id="UP001362999"/>
    </source>
</evidence>
<evidence type="ECO:0000313" key="4">
    <source>
        <dbReference type="EMBL" id="KAK6969259.1"/>
    </source>
</evidence>
<sequence length="186" mass="20209">MTNRIFGHAELIAIRHDATKEVSVYIRAMADAVKKLTAMNVAINETYHKDLLLINLHPSFSAVRTVLLARATEPTLKEVTDLLTASSGDPGIKQEDDGFSPLAFLARGLPHPPPCTALAAKSSSPLTGTISADGFSQDSQGYRWCDPTSSNCHRCGRTGHIAHKCMHTMPAFVKDWINSNVRAPQS</sequence>
<evidence type="ECO:0000256" key="1">
    <source>
        <dbReference type="ARBA" id="ARBA00022664"/>
    </source>
</evidence>
<evidence type="ECO:0000256" key="2">
    <source>
        <dbReference type="PROSITE-ProRule" id="PRU00047"/>
    </source>
</evidence>
<dbReference type="GO" id="GO:0008270">
    <property type="term" value="F:zinc ion binding"/>
    <property type="evidence" value="ECO:0007669"/>
    <property type="project" value="UniProtKB-KW"/>
</dbReference>
<keyword evidence="2" id="KW-0863">Zinc-finger</keyword>
<dbReference type="PROSITE" id="PS50158">
    <property type="entry name" value="ZF_CCHC"/>
    <property type="match status" value="1"/>
</dbReference>
<reference evidence="4 5" key="1">
    <citation type="journal article" date="2024" name="J Genomics">
        <title>Draft genome sequencing and assembly of Favolaschia claudopus CIRM-BRFM 2984 isolated from oak limbs.</title>
        <authorList>
            <person name="Navarro D."/>
            <person name="Drula E."/>
            <person name="Chaduli D."/>
            <person name="Cazenave R."/>
            <person name="Ahrendt S."/>
            <person name="Wang J."/>
            <person name="Lipzen A."/>
            <person name="Daum C."/>
            <person name="Barry K."/>
            <person name="Grigoriev I.V."/>
            <person name="Favel A."/>
            <person name="Rosso M.N."/>
            <person name="Martin F."/>
        </authorList>
    </citation>
    <scope>NUCLEOTIDE SEQUENCE [LARGE SCALE GENOMIC DNA]</scope>
    <source>
        <strain evidence="4 5">CIRM-BRFM 2984</strain>
    </source>
</reference>
<dbReference type="AlphaFoldDB" id="A0AAV9Z2R0"/>
<keyword evidence="5" id="KW-1185">Reference proteome</keyword>
<gene>
    <name evidence="4" type="ORF">R3P38DRAFT_2419200</name>
</gene>
<dbReference type="EMBL" id="JAWWNJ010000229">
    <property type="protein sequence ID" value="KAK6969259.1"/>
    <property type="molecule type" value="Genomic_DNA"/>
</dbReference>
<dbReference type="InterPro" id="IPR001878">
    <property type="entry name" value="Znf_CCHC"/>
</dbReference>
<dbReference type="Proteomes" id="UP001362999">
    <property type="component" value="Unassembled WGS sequence"/>
</dbReference>
<evidence type="ECO:0000259" key="3">
    <source>
        <dbReference type="PROSITE" id="PS50158"/>
    </source>
</evidence>
<comment type="caution">
    <text evidence="4">The sequence shown here is derived from an EMBL/GenBank/DDBJ whole genome shotgun (WGS) entry which is preliminary data.</text>
</comment>
<proteinExistence type="predicted"/>
<organism evidence="4 5">
    <name type="scientific">Favolaschia claudopus</name>
    <dbReference type="NCBI Taxonomy" id="2862362"/>
    <lineage>
        <taxon>Eukaryota</taxon>
        <taxon>Fungi</taxon>
        <taxon>Dikarya</taxon>
        <taxon>Basidiomycota</taxon>
        <taxon>Agaricomycotina</taxon>
        <taxon>Agaricomycetes</taxon>
        <taxon>Agaricomycetidae</taxon>
        <taxon>Agaricales</taxon>
        <taxon>Marasmiineae</taxon>
        <taxon>Mycenaceae</taxon>
        <taxon>Favolaschia</taxon>
    </lineage>
</organism>
<feature type="domain" description="CCHC-type" evidence="3">
    <location>
        <begin position="152"/>
        <end position="165"/>
    </location>
</feature>